<dbReference type="EMBL" id="CP076686">
    <property type="protein sequence ID" value="QWV12578.1"/>
    <property type="molecule type" value="Genomic_DNA"/>
</dbReference>
<dbReference type="InterPro" id="IPR036866">
    <property type="entry name" value="RibonucZ/Hydroxyglut_hydro"/>
</dbReference>
<protein>
    <submittedName>
        <fullName evidence="2">MBL fold metallo-hydrolase</fullName>
    </submittedName>
</protein>
<gene>
    <name evidence="2" type="ORF">KQ249_18200</name>
</gene>
<feature type="domain" description="Metallo-beta-lactamase" evidence="1">
    <location>
        <begin position="88"/>
        <end position="287"/>
    </location>
</feature>
<dbReference type="CDD" id="cd16283">
    <property type="entry name" value="RomA-like_MBL-fold"/>
    <property type="match status" value="1"/>
</dbReference>
<organism evidence="2 3">
    <name type="scientific">Marinobacter adhaerens</name>
    <dbReference type="NCBI Taxonomy" id="1033846"/>
    <lineage>
        <taxon>Bacteria</taxon>
        <taxon>Pseudomonadati</taxon>
        <taxon>Pseudomonadota</taxon>
        <taxon>Gammaproteobacteria</taxon>
        <taxon>Pseudomonadales</taxon>
        <taxon>Marinobacteraceae</taxon>
        <taxon>Marinobacter</taxon>
    </lineage>
</organism>
<evidence type="ECO:0000313" key="3">
    <source>
        <dbReference type="Proteomes" id="UP000683442"/>
    </source>
</evidence>
<name>A0ABX8IG16_9GAMM</name>
<keyword evidence="3" id="KW-1185">Reference proteome</keyword>
<dbReference type="Proteomes" id="UP000683442">
    <property type="component" value="Chromosome"/>
</dbReference>
<sequence length="341" mass="39247">MTVDRNRLAALAAEPHFYRGRYRNLEPVPRHGIGDFMRWQLAPGRNFPKGKRFTLLRPDTHSLMSPPEEPQLVWLGHASFLFQYRGLNVLTDPVLSERASPFQLVGPKRYTPPALTVADMPPIDLVLISHNHYDHLDEKTVRQLHRRFGDNLRFCIPRGLKQWFEKRSIHNLVELDWWQSEPLPGNREVFCLPAQHFSGRTPTDTNTSLWCSWLLEIDGFRLYFAGDTGYGGIFRKIGELFSPIDLALLPIGAYDPRWFMAPVHVAPEEAVSIHQDIGSRQSVAMHWGTFVLTDEPMDEPPRRLRAALERQGLNETDFRLMQHGEVWSPRSGSDPDSEVPQ</sequence>
<dbReference type="PANTHER" id="PTHR15032">
    <property type="entry name" value="N-ACYL-PHOSPHATIDYLETHANOLAMINE-HYDROLYZING PHOSPHOLIPASE D"/>
    <property type="match status" value="1"/>
</dbReference>
<dbReference type="SUPFAM" id="SSF56281">
    <property type="entry name" value="Metallo-hydrolase/oxidoreductase"/>
    <property type="match status" value="1"/>
</dbReference>
<accession>A0ABX8IG16</accession>
<dbReference type="GeneID" id="78561398"/>
<dbReference type="Pfam" id="PF12706">
    <property type="entry name" value="Lactamase_B_2"/>
    <property type="match status" value="1"/>
</dbReference>
<evidence type="ECO:0000313" key="2">
    <source>
        <dbReference type="EMBL" id="QWV12578.1"/>
    </source>
</evidence>
<dbReference type="InterPro" id="IPR001279">
    <property type="entry name" value="Metallo-B-lactamas"/>
</dbReference>
<dbReference type="RefSeq" id="WP_014578080.1">
    <property type="nucleotide sequence ID" value="NZ_CP076686.1"/>
</dbReference>
<reference evidence="2 3" key="1">
    <citation type="submission" date="2021-06" db="EMBL/GenBank/DDBJ databases">
        <title>Microbial metabolic specificity influences pelagic lipid remineralization.</title>
        <authorList>
            <person name="Behrendt L."/>
            <person name="Hunter J.E."/>
            <person name="Alcolombri U."/>
            <person name="Smriga S."/>
            <person name="Mincer T."/>
            <person name="Lowenstein D.P."/>
            <person name="Peaudecerf F.J."/>
            <person name="Fernandez V.I."/>
            <person name="Fredricks H."/>
            <person name="Almblad H."/>
            <person name="Harrison J.J."/>
            <person name="Stocker R."/>
            <person name="Van Mooy B.A.S."/>
        </authorList>
    </citation>
    <scope>NUCLEOTIDE SEQUENCE [LARGE SCALE GENOMIC DNA]</scope>
    <source>
        <strain evidence="2 3">HP15-B</strain>
    </source>
</reference>
<dbReference type="PANTHER" id="PTHR15032:SF4">
    <property type="entry name" value="N-ACYL-PHOSPHATIDYLETHANOLAMINE-HYDROLYZING PHOSPHOLIPASE D"/>
    <property type="match status" value="1"/>
</dbReference>
<dbReference type="Gene3D" id="3.60.15.10">
    <property type="entry name" value="Ribonuclease Z/Hydroxyacylglutathione hydrolase-like"/>
    <property type="match status" value="1"/>
</dbReference>
<proteinExistence type="predicted"/>
<evidence type="ECO:0000259" key="1">
    <source>
        <dbReference type="Pfam" id="PF12706"/>
    </source>
</evidence>